<dbReference type="Proteomes" id="UP000038010">
    <property type="component" value="Unassembled WGS sequence"/>
</dbReference>
<keyword evidence="1" id="KW-0548">Nucleotidyltransferase</keyword>
<dbReference type="Gene3D" id="3.40.50.620">
    <property type="entry name" value="HUPs"/>
    <property type="match status" value="1"/>
</dbReference>
<dbReference type="AlphaFoldDB" id="A0A0N1I1X0"/>
<dbReference type="VEuPathDB" id="FungiDB:AB675_817"/>
<keyword evidence="2" id="KW-1185">Reference proteome</keyword>
<organism evidence="1 2">
    <name type="scientific">Cyphellophora attinorum</name>
    <dbReference type="NCBI Taxonomy" id="1664694"/>
    <lineage>
        <taxon>Eukaryota</taxon>
        <taxon>Fungi</taxon>
        <taxon>Dikarya</taxon>
        <taxon>Ascomycota</taxon>
        <taxon>Pezizomycotina</taxon>
        <taxon>Eurotiomycetes</taxon>
        <taxon>Chaetothyriomycetidae</taxon>
        <taxon>Chaetothyriales</taxon>
        <taxon>Cyphellophoraceae</taxon>
        <taxon>Cyphellophora</taxon>
    </lineage>
</organism>
<dbReference type="RefSeq" id="XP_018005979.1">
    <property type="nucleotide sequence ID" value="XM_018148607.1"/>
</dbReference>
<dbReference type="STRING" id="1664694.A0A0N1I1X0"/>
<protein>
    <submittedName>
        <fullName evidence="1">Phosphopantetheine adenylyltransferase 2</fullName>
    </submittedName>
</protein>
<dbReference type="PANTHER" id="PTHR10695:SF46">
    <property type="entry name" value="BIFUNCTIONAL COENZYME A SYNTHASE-RELATED"/>
    <property type="match status" value="1"/>
</dbReference>
<dbReference type="PANTHER" id="PTHR10695">
    <property type="entry name" value="DEPHOSPHO-COA KINASE-RELATED"/>
    <property type="match status" value="1"/>
</dbReference>
<comment type="caution">
    <text evidence="1">The sequence shown here is derived from an EMBL/GenBank/DDBJ whole genome shotgun (WGS) entry which is preliminary data.</text>
</comment>
<dbReference type="GO" id="GO:0015937">
    <property type="term" value="P:coenzyme A biosynthetic process"/>
    <property type="evidence" value="ECO:0007669"/>
    <property type="project" value="TreeGrafter"/>
</dbReference>
<reference evidence="1 2" key="1">
    <citation type="submission" date="2015-06" db="EMBL/GenBank/DDBJ databases">
        <title>Draft genome of the ant-associated black yeast Phialophora attae CBS 131958.</title>
        <authorList>
            <person name="Moreno L.F."/>
            <person name="Stielow B.J."/>
            <person name="de Hoog S."/>
            <person name="Vicente V.A."/>
            <person name="Weiss V.A."/>
            <person name="de Vries M."/>
            <person name="Cruz L.M."/>
            <person name="Souza E.M."/>
        </authorList>
    </citation>
    <scope>NUCLEOTIDE SEQUENCE [LARGE SCALE GENOMIC DNA]</scope>
    <source>
        <strain evidence="1 2">CBS 131958</strain>
    </source>
</reference>
<dbReference type="OrthoDB" id="330671at2759"/>
<name>A0A0N1I1X0_9EURO</name>
<dbReference type="SUPFAM" id="SSF52374">
    <property type="entry name" value="Nucleotidylyl transferase"/>
    <property type="match status" value="1"/>
</dbReference>
<dbReference type="EMBL" id="LFJN01000001">
    <property type="protein sequence ID" value="KPI46016.1"/>
    <property type="molecule type" value="Genomic_DNA"/>
</dbReference>
<dbReference type="InterPro" id="IPR014729">
    <property type="entry name" value="Rossmann-like_a/b/a_fold"/>
</dbReference>
<dbReference type="GO" id="GO:0004140">
    <property type="term" value="F:dephospho-CoA kinase activity"/>
    <property type="evidence" value="ECO:0007669"/>
    <property type="project" value="TreeGrafter"/>
</dbReference>
<proteinExistence type="predicted"/>
<evidence type="ECO:0000313" key="1">
    <source>
        <dbReference type="EMBL" id="KPI46016.1"/>
    </source>
</evidence>
<keyword evidence="1" id="KW-0808">Transferase</keyword>
<dbReference type="GeneID" id="28740475"/>
<sequence>MPRRCGCNVDLDLPGGVDARVVLLDLNGFNEQLSGPIIDLIALINSRRPSTIFSIESESGVKLTNDFTTLFQRVHNFSPTITQLPSGPSLTTNIPTSPLSTSFLTSLPSVTSTNSTDPNTRRLHHQVAVGGTFDHLHIGHKLLLTATILLADPSQPRKITIGITGDALLVNKKHASALESWSVRQQRCADFVETILCFHPNPSVIRSVEERNDEDVPNGKVVAVTYTPSKGSGQTAEGDESSITINYTQIQDPFGPTITDENITALVVTAETRAGGKAVNDKREEKGWAELEVFEVGVLESGSGDGEVKEGFEGKIGSTEIRRRIVELQQQTEK</sequence>
<evidence type="ECO:0000313" key="2">
    <source>
        <dbReference type="Proteomes" id="UP000038010"/>
    </source>
</evidence>
<dbReference type="GO" id="GO:0016779">
    <property type="term" value="F:nucleotidyltransferase activity"/>
    <property type="evidence" value="ECO:0007669"/>
    <property type="project" value="UniProtKB-KW"/>
</dbReference>
<accession>A0A0N1I1X0</accession>
<gene>
    <name evidence="1" type="ORF">AB675_817</name>
</gene>